<gene>
    <name evidence="1" type="ORF">PAXINDRAFT_62102</name>
</gene>
<name>A0A0C9STR8_PAXIN</name>
<dbReference type="Proteomes" id="UP000053647">
    <property type="component" value="Unassembled WGS sequence"/>
</dbReference>
<evidence type="ECO:0000313" key="2">
    <source>
        <dbReference type="Proteomes" id="UP000053647"/>
    </source>
</evidence>
<feature type="non-terminal residue" evidence="1">
    <location>
        <position position="160"/>
    </location>
</feature>
<organism evidence="1 2">
    <name type="scientific">Paxillus involutus ATCC 200175</name>
    <dbReference type="NCBI Taxonomy" id="664439"/>
    <lineage>
        <taxon>Eukaryota</taxon>
        <taxon>Fungi</taxon>
        <taxon>Dikarya</taxon>
        <taxon>Basidiomycota</taxon>
        <taxon>Agaricomycotina</taxon>
        <taxon>Agaricomycetes</taxon>
        <taxon>Agaricomycetidae</taxon>
        <taxon>Boletales</taxon>
        <taxon>Paxilineae</taxon>
        <taxon>Paxillaceae</taxon>
        <taxon>Paxillus</taxon>
    </lineage>
</organism>
<protein>
    <recommendedName>
        <fullName evidence="3">RRM domain-containing protein</fullName>
    </recommendedName>
</protein>
<dbReference type="GO" id="GO:0003676">
    <property type="term" value="F:nucleic acid binding"/>
    <property type="evidence" value="ECO:0007669"/>
    <property type="project" value="InterPro"/>
</dbReference>
<dbReference type="AlphaFoldDB" id="A0A0C9STR8"/>
<dbReference type="Gene3D" id="3.30.70.330">
    <property type="match status" value="1"/>
</dbReference>
<feature type="non-terminal residue" evidence="1">
    <location>
        <position position="1"/>
    </location>
</feature>
<dbReference type="EMBL" id="KN820839">
    <property type="protein sequence ID" value="KIJ05625.1"/>
    <property type="molecule type" value="Genomic_DNA"/>
</dbReference>
<sequence length="160" mass="17522">QVVLGSIVTYSAGLNISNLITGFETCTLHVKNLPLGVTEGEVRALFVLHGMDIERFHVVDIKRGSDEKLEARIVSDAEAGRALASRLDGFEFRDNVLSVDVSANNTLEDMSAAINQDTDVLTISWRSPAVRYIAEYIDVETANAKLAELDGKPYAGRRIK</sequence>
<dbReference type="SUPFAM" id="SSF54928">
    <property type="entry name" value="RNA-binding domain, RBD"/>
    <property type="match status" value="1"/>
</dbReference>
<accession>A0A0C9STR8</accession>
<reference evidence="1 2" key="1">
    <citation type="submission" date="2014-06" db="EMBL/GenBank/DDBJ databases">
        <authorList>
            <consortium name="DOE Joint Genome Institute"/>
            <person name="Kuo A."/>
            <person name="Kohler A."/>
            <person name="Nagy L.G."/>
            <person name="Floudas D."/>
            <person name="Copeland A."/>
            <person name="Barry K.W."/>
            <person name="Cichocki N."/>
            <person name="Veneault-Fourrey C."/>
            <person name="LaButti K."/>
            <person name="Lindquist E.A."/>
            <person name="Lipzen A."/>
            <person name="Lundell T."/>
            <person name="Morin E."/>
            <person name="Murat C."/>
            <person name="Sun H."/>
            <person name="Tunlid A."/>
            <person name="Henrissat B."/>
            <person name="Grigoriev I.V."/>
            <person name="Hibbett D.S."/>
            <person name="Martin F."/>
            <person name="Nordberg H.P."/>
            <person name="Cantor M.N."/>
            <person name="Hua S.X."/>
        </authorList>
    </citation>
    <scope>NUCLEOTIDE SEQUENCE [LARGE SCALE GENOMIC DNA]</scope>
    <source>
        <strain evidence="1 2">ATCC 200175</strain>
    </source>
</reference>
<evidence type="ECO:0000313" key="1">
    <source>
        <dbReference type="EMBL" id="KIJ05625.1"/>
    </source>
</evidence>
<dbReference type="HOGENOM" id="CLU_1699739_0_0_1"/>
<keyword evidence="2" id="KW-1185">Reference proteome</keyword>
<evidence type="ECO:0008006" key="3">
    <source>
        <dbReference type="Google" id="ProtNLM"/>
    </source>
</evidence>
<proteinExistence type="predicted"/>
<dbReference type="OrthoDB" id="1431934at2759"/>
<dbReference type="InterPro" id="IPR012677">
    <property type="entry name" value="Nucleotide-bd_a/b_plait_sf"/>
</dbReference>
<reference evidence="2" key="2">
    <citation type="submission" date="2015-01" db="EMBL/GenBank/DDBJ databases">
        <title>Evolutionary Origins and Diversification of the Mycorrhizal Mutualists.</title>
        <authorList>
            <consortium name="DOE Joint Genome Institute"/>
            <consortium name="Mycorrhizal Genomics Consortium"/>
            <person name="Kohler A."/>
            <person name="Kuo A."/>
            <person name="Nagy L.G."/>
            <person name="Floudas D."/>
            <person name="Copeland A."/>
            <person name="Barry K.W."/>
            <person name="Cichocki N."/>
            <person name="Veneault-Fourrey C."/>
            <person name="LaButti K."/>
            <person name="Lindquist E.A."/>
            <person name="Lipzen A."/>
            <person name="Lundell T."/>
            <person name="Morin E."/>
            <person name="Murat C."/>
            <person name="Riley R."/>
            <person name="Ohm R."/>
            <person name="Sun H."/>
            <person name="Tunlid A."/>
            <person name="Henrissat B."/>
            <person name="Grigoriev I.V."/>
            <person name="Hibbett D.S."/>
            <person name="Martin F."/>
        </authorList>
    </citation>
    <scope>NUCLEOTIDE SEQUENCE [LARGE SCALE GENOMIC DNA]</scope>
    <source>
        <strain evidence="2">ATCC 200175</strain>
    </source>
</reference>
<dbReference type="InterPro" id="IPR035979">
    <property type="entry name" value="RBD_domain_sf"/>
</dbReference>